<gene>
    <name evidence="2" type="ORF">STRCI_005815</name>
</gene>
<feature type="compositionally biased region" description="Basic residues" evidence="1">
    <location>
        <begin position="37"/>
        <end position="47"/>
    </location>
</feature>
<protein>
    <submittedName>
        <fullName evidence="2">Uncharacterized protein</fullName>
    </submittedName>
</protein>
<dbReference type="RefSeq" id="WP_210960324.1">
    <property type="nucleotide sequence ID" value="NZ_CP114413.1"/>
</dbReference>
<accession>A0ABY7KNW9</accession>
<dbReference type="EMBL" id="CP114413">
    <property type="protein sequence ID" value="WAZ24401.1"/>
    <property type="molecule type" value="Genomic_DNA"/>
</dbReference>
<reference evidence="2" key="1">
    <citation type="submission" date="2022-12" db="EMBL/GenBank/DDBJ databases">
        <authorList>
            <person name="Ruckert C."/>
            <person name="Busche T."/>
            <person name="Kalinowski J."/>
            <person name="Wittmann C."/>
        </authorList>
    </citation>
    <scope>NUCLEOTIDE SEQUENCE</scope>
    <source>
        <strain evidence="2">DSM 40467</strain>
    </source>
</reference>
<evidence type="ECO:0000313" key="3">
    <source>
        <dbReference type="Proteomes" id="UP001164439"/>
    </source>
</evidence>
<sequence>MAFFGLIGNDRQMAATTYAGKESATEKRQRKETEKAARRRQSHHRSVVKADRDGWKWADKERERQEGRGGRRGWFS</sequence>
<feature type="compositionally biased region" description="Basic and acidic residues" evidence="1">
    <location>
        <begin position="48"/>
        <end position="69"/>
    </location>
</feature>
<keyword evidence="3" id="KW-1185">Reference proteome</keyword>
<dbReference type="Proteomes" id="UP001164439">
    <property type="component" value="Chromosome"/>
</dbReference>
<evidence type="ECO:0000256" key="1">
    <source>
        <dbReference type="SAM" id="MobiDB-lite"/>
    </source>
</evidence>
<proteinExistence type="predicted"/>
<feature type="region of interest" description="Disordered" evidence="1">
    <location>
        <begin position="17"/>
        <end position="76"/>
    </location>
</feature>
<feature type="compositionally biased region" description="Basic and acidic residues" evidence="1">
    <location>
        <begin position="23"/>
        <end position="36"/>
    </location>
</feature>
<organism evidence="2 3">
    <name type="scientific">Streptomyces cinnabarinus</name>
    <dbReference type="NCBI Taxonomy" id="67287"/>
    <lineage>
        <taxon>Bacteria</taxon>
        <taxon>Bacillati</taxon>
        <taxon>Actinomycetota</taxon>
        <taxon>Actinomycetes</taxon>
        <taxon>Kitasatosporales</taxon>
        <taxon>Streptomycetaceae</taxon>
        <taxon>Streptomyces</taxon>
    </lineage>
</organism>
<name>A0ABY7KNW9_9ACTN</name>
<evidence type="ECO:0000313" key="2">
    <source>
        <dbReference type="EMBL" id="WAZ24401.1"/>
    </source>
</evidence>